<dbReference type="PANTHER" id="PTHR13430">
    <property type="match status" value="1"/>
</dbReference>
<feature type="compositionally biased region" description="Pro residues" evidence="2">
    <location>
        <begin position="347"/>
        <end position="359"/>
    </location>
</feature>
<dbReference type="Gene3D" id="3.30.900.10">
    <property type="entry name" value="HORMA domain"/>
    <property type="match status" value="1"/>
</dbReference>
<dbReference type="InterPro" id="IPR018731">
    <property type="entry name" value="Atg13_N"/>
</dbReference>
<dbReference type="EMBL" id="JAATIQ010000003">
    <property type="protein sequence ID" value="KAF4403758.1"/>
    <property type="molecule type" value="Genomic_DNA"/>
</dbReference>
<keyword evidence="1" id="KW-0072">Autophagy</keyword>
<evidence type="ECO:0000256" key="1">
    <source>
        <dbReference type="ARBA" id="ARBA00023006"/>
    </source>
</evidence>
<evidence type="ECO:0000256" key="2">
    <source>
        <dbReference type="SAM" id="MobiDB-lite"/>
    </source>
</evidence>
<dbReference type="AlphaFoldDB" id="A0A7J6I9M8"/>
<feature type="region of interest" description="Disordered" evidence="2">
    <location>
        <begin position="474"/>
        <end position="497"/>
    </location>
</feature>
<dbReference type="GO" id="GO:0034497">
    <property type="term" value="P:protein localization to phagophore assembly site"/>
    <property type="evidence" value="ECO:0007669"/>
    <property type="project" value="TreeGrafter"/>
</dbReference>
<name>A0A7J6I9M8_CANSA</name>
<organism evidence="5 7">
    <name type="scientific">Cannabis sativa</name>
    <name type="common">Hemp</name>
    <name type="synonym">Marijuana</name>
    <dbReference type="NCBI Taxonomy" id="3483"/>
    <lineage>
        <taxon>Eukaryota</taxon>
        <taxon>Viridiplantae</taxon>
        <taxon>Streptophyta</taxon>
        <taxon>Embryophyta</taxon>
        <taxon>Tracheophyta</taxon>
        <taxon>Spermatophyta</taxon>
        <taxon>Magnoliopsida</taxon>
        <taxon>eudicotyledons</taxon>
        <taxon>Gunneridae</taxon>
        <taxon>Pentapetalae</taxon>
        <taxon>rosids</taxon>
        <taxon>fabids</taxon>
        <taxon>Rosales</taxon>
        <taxon>Cannabaceae</taxon>
        <taxon>Cannabis</taxon>
    </lineage>
</organism>
<dbReference type="EMBL" id="JAATIP010000347">
    <property type="protein sequence ID" value="KAF4351132.1"/>
    <property type="molecule type" value="Genomic_DNA"/>
</dbReference>
<dbReference type="Pfam" id="PF10033">
    <property type="entry name" value="ATG13"/>
    <property type="match status" value="1"/>
</dbReference>
<feature type="region of interest" description="Disordered" evidence="2">
    <location>
        <begin position="42"/>
        <end position="63"/>
    </location>
</feature>
<feature type="compositionally biased region" description="Low complexity" evidence="2">
    <location>
        <begin position="50"/>
        <end position="61"/>
    </location>
</feature>
<dbReference type="Proteomes" id="UP000525078">
    <property type="component" value="Unassembled WGS sequence"/>
</dbReference>
<feature type="compositionally biased region" description="Low complexity" evidence="2">
    <location>
        <begin position="426"/>
        <end position="443"/>
    </location>
</feature>
<dbReference type="PANTHER" id="PTHR13430:SF15">
    <property type="entry name" value="AUTOPHAGY-RELATED PROTEIN 13B"/>
    <property type="match status" value="1"/>
</dbReference>
<dbReference type="GO" id="GO:1990316">
    <property type="term" value="C:Atg1/ULK1 kinase complex"/>
    <property type="evidence" value="ECO:0007669"/>
    <property type="project" value="InterPro"/>
</dbReference>
<evidence type="ECO:0000313" key="4">
    <source>
        <dbReference type="EMBL" id="KAF4351132.1"/>
    </source>
</evidence>
<accession>A0A7J6I9M8</accession>
<gene>
    <name evidence="4" type="ORF">F8388_017451</name>
    <name evidence="5" type="ORF">G4B88_002611</name>
</gene>
<dbReference type="InterPro" id="IPR040182">
    <property type="entry name" value="ATG13"/>
</dbReference>
<feature type="compositionally biased region" description="Acidic residues" evidence="2">
    <location>
        <begin position="483"/>
        <end position="497"/>
    </location>
</feature>
<dbReference type="GO" id="GO:0000423">
    <property type="term" value="P:mitophagy"/>
    <property type="evidence" value="ECO:0007669"/>
    <property type="project" value="TreeGrafter"/>
</dbReference>
<dbReference type="GO" id="GO:0034727">
    <property type="term" value="P:piecemeal microautophagy of the nucleus"/>
    <property type="evidence" value="ECO:0007669"/>
    <property type="project" value="TreeGrafter"/>
</dbReference>
<proteinExistence type="predicted"/>
<keyword evidence="7" id="KW-1185">Reference proteome</keyword>
<sequence length="624" mass="69502">MASSNSNAHTESAKMEQIITEFFAKSLQILLESRSPCLSSRNYSGEQGISSPSSSSSSSSSVRPRDKWFNLALRECPAALENIDLWRQNNLEPMVVDVILVQRPVDCYPVNSSPRKELVRNLSMKERYPLCMNSDQEEYGCLERSEKIVERWVVHYESRKIRDTSHGNRRSSNSTLYKKTILLLRSLYATVRLLPAYKIYHDLNSSSQIRPFFLAHRVSSFAEPFTRKEEAEMQRFAFTPVDTSCGRLCITVLYRSEISDINSEPSTPLSPQVIPDYVGSPLADPLRRFPSIPVAGVASHGSPSSSQFTRRHSWSFDAYRTSTPLTSFSPSPTHSEPQALNSNPSPRCFPPSSLPPHPPETSLIHKKDTAFDEYFQSPVFSISSSPSASPSPPIRISGSHLSNALLRSESAPVRIPMARIANSPASKQTLPPSPPLKSSRSSTYRSDKGMGLLHSGIPNEKLFPLKKEETRQFSRSSSRSFPEDFDEPDFTCPFDVDEDDITDPSSRPESFEQRGPFCEPLEPGGSFPTRTHDAAVGALVLMLRKAPPLRQDFSKSVDSSDALRPEIWGNTNQTSDVPVQEAASSSVMSSRLIVSKTTADALEELQGYRDLKNLLLSQCSKSHI</sequence>
<dbReference type="Proteomes" id="UP000583929">
    <property type="component" value="Unassembled WGS sequence"/>
</dbReference>
<evidence type="ECO:0000313" key="5">
    <source>
        <dbReference type="EMBL" id="KAF4403758.1"/>
    </source>
</evidence>
<feature type="domain" description="Autophagy-related protein 13 N-terminal" evidence="3">
    <location>
        <begin position="19"/>
        <end position="258"/>
    </location>
</feature>
<reference evidence="6 7" key="1">
    <citation type="journal article" date="2020" name="bioRxiv">
        <title>Sequence and annotation of 42 cannabis genomes reveals extensive copy number variation in cannabinoid synthesis and pathogen resistance genes.</title>
        <authorList>
            <person name="Mckernan K.J."/>
            <person name="Helbert Y."/>
            <person name="Kane L.T."/>
            <person name="Ebling H."/>
            <person name="Zhang L."/>
            <person name="Liu B."/>
            <person name="Eaton Z."/>
            <person name="Mclaughlin S."/>
            <person name="Kingan S."/>
            <person name="Baybayan P."/>
            <person name="Concepcion G."/>
            <person name="Jordan M."/>
            <person name="Riva A."/>
            <person name="Barbazuk W."/>
            <person name="Harkins T."/>
        </authorList>
    </citation>
    <scope>NUCLEOTIDE SEQUENCE [LARGE SCALE GENOMIC DNA]</scope>
    <source>
        <strain evidence="6 7">cv. Jamaican Lion 4</strain>
        <strain evidence="5">Father</strain>
        <strain evidence="4">Mother</strain>
        <tissue evidence="5">Leaf</tissue>
    </source>
</reference>
<comment type="caution">
    <text evidence="5">The sequence shown here is derived from an EMBL/GenBank/DDBJ whole genome shotgun (WGS) entry which is preliminary data.</text>
</comment>
<evidence type="ECO:0000313" key="6">
    <source>
        <dbReference type="Proteomes" id="UP000525078"/>
    </source>
</evidence>
<dbReference type="GO" id="GO:0000407">
    <property type="term" value="C:phagophore assembly site"/>
    <property type="evidence" value="ECO:0007669"/>
    <property type="project" value="TreeGrafter"/>
</dbReference>
<feature type="region of interest" description="Disordered" evidence="2">
    <location>
        <begin position="325"/>
        <end position="363"/>
    </location>
</feature>
<feature type="region of interest" description="Disordered" evidence="2">
    <location>
        <begin position="421"/>
        <end position="445"/>
    </location>
</feature>
<feature type="compositionally biased region" description="Polar residues" evidence="2">
    <location>
        <begin position="334"/>
        <end position="343"/>
    </location>
</feature>
<protein>
    <recommendedName>
        <fullName evidence="3">Autophagy-related protein 13 N-terminal domain-containing protein</fullName>
    </recommendedName>
</protein>
<dbReference type="InterPro" id="IPR036570">
    <property type="entry name" value="HORMA_dom_sf"/>
</dbReference>
<dbReference type="GO" id="GO:0005829">
    <property type="term" value="C:cytosol"/>
    <property type="evidence" value="ECO:0007669"/>
    <property type="project" value="TreeGrafter"/>
</dbReference>
<evidence type="ECO:0000313" key="7">
    <source>
        <dbReference type="Proteomes" id="UP000583929"/>
    </source>
</evidence>
<evidence type="ECO:0000259" key="3">
    <source>
        <dbReference type="Pfam" id="PF10033"/>
    </source>
</evidence>